<comment type="caution">
    <text evidence="4">The sequence shown here is derived from an EMBL/GenBank/DDBJ whole genome shotgun (WGS) entry which is preliminary data.</text>
</comment>
<comment type="similarity">
    <text evidence="1">Belongs to the GMC oxidoreductase family.</text>
</comment>
<dbReference type="PANTHER" id="PTHR11552">
    <property type="entry name" value="GLUCOSE-METHANOL-CHOLINE GMC OXIDOREDUCTASE"/>
    <property type="match status" value="1"/>
</dbReference>
<dbReference type="Proteomes" id="UP000249363">
    <property type="component" value="Unassembled WGS sequence"/>
</dbReference>
<dbReference type="GO" id="GO:0016614">
    <property type="term" value="F:oxidoreductase activity, acting on CH-OH group of donors"/>
    <property type="evidence" value="ECO:0007669"/>
    <property type="project" value="InterPro"/>
</dbReference>
<evidence type="ECO:0000313" key="4">
    <source>
        <dbReference type="EMBL" id="RAO74223.1"/>
    </source>
</evidence>
<dbReference type="PIRSF" id="PIRSF000137">
    <property type="entry name" value="Alcohol_oxidase"/>
    <property type="match status" value="1"/>
</dbReference>
<organism evidence="4 5">
    <name type="scientific">Talaromyces amestolkiae</name>
    <dbReference type="NCBI Taxonomy" id="1196081"/>
    <lineage>
        <taxon>Eukaryota</taxon>
        <taxon>Fungi</taxon>
        <taxon>Dikarya</taxon>
        <taxon>Ascomycota</taxon>
        <taxon>Pezizomycotina</taxon>
        <taxon>Eurotiomycetes</taxon>
        <taxon>Eurotiomycetidae</taxon>
        <taxon>Eurotiales</taxon>
        <taxon>Trichocomaceae</taxon>
        <taxon>Talaromyces</taxon>
        <taxon>Talaromyces sect. Talaromyces</taxon>
    </lineage>
</organism>
<dbReference type="STRING" id="1196081.A0A364LEK8"/>
<comment type="cofactor">
    <cofactor evidence="2">
        <name>FAD</name>
        <dbReference type="ChEBI" id="CHEBI:57692"/>
    </cofactor>
</comment>
<dbReference type="EMBL" id="MIKG01000031">
    <property type="protein sequence ID" value="RAO74223.1"/>
    <property type="molecule type" value="Genomic_DNA"/>
</dbReference>
<keyword evidence="5" id="KW-1185">Reference proteome</keyword>
<name>A0A364LEK8_TALAM</name>
<dbReference type="Pfam" id="PF00732">
    <property type="entry name" value="GMC_oxred_N"/>
    <property type="match status" value="1"/>
</dbReference>
<evidence type="ECO:0000259" key="3">
    <source>
        <dbReference type="PROSITE" id="PS00624"/>
    </source>
</evidence>
<reference evidence="4 5" key="1">
    <citation type="journal article" date="2017" name="Biotechnol. Biofuels">
        <title>Differential beta-glucosidase expression as a function of carbon source availability in Talaromyces amestolkiae: a genomic and proteomic approach.</title>
        <authorList>
            <person name="de Eugenio L.I."/>
            <person name="Mendez-Liter J.A."/>
            <person name="Nieto-Dominguez M."/>
            <person name="Alonso L."/>
            <person name="Gil-Munoz J."/>
            <person name="Barriuso J."/>
            <person name="Prieto A."/>
            <person name="Martinez M.J."/>
        </authorList>
    </citation>
    <scope>NUCLEOTIDE SEQUENCE [LARGE SCALE GENOMIC DNA]</scope>
    <source>
        <strain evidence="4 5">CIB</strain>
    </source>
</reference>
<dbReference type="InterPro" id="IPR012132">
    <property type="entry name" value="GMC_OxRdtase"/>
</dbReference>
<dbReference type="Gene3D" id="3.50.50.60">
    <property type="entry name" value="FAD/NAD(P)-binding domain"/>
    <property type="match status" value="1"/>
</dbReference>
<dbReference type="PROSITE" id="PS00624">
    <property type="entry name" value="GMC_OXRED_2"/>
    <property type="match status" value="1"/>
</dbReference>
<feature type="domain" description="Glucose-methanol-choline oxidoreductase N-terminal" evidence="3">
    <location>
        <begin position="274"/>
        <end position="288"/>
    </location>
</feature>
<accession>A0A364LEK8</accession>
<dbReference type="InterPro" id="IPR036188">
    <property type="entry name" value="FAD/NAD-bd_sf"/>
</dbReference>
<feature type="binding site" evidence="2">
    <location>
        <position position="234"/>
    </location>
    <ligand>
        <name>FAD</name>
        <dbReference type="ChEBI" id="CHEBI:57692"/>
    </ligand>
</feature>
<dbReference type="Gene3D" id="3.30.560.10">
    <property type="entry name" value="Glucose Oxidase, domain 3"/>
    <property type="match status" value="1"/>
</dbReference>
<proteinExistence type="inferred from homology"/>
<keyword evidence="2" id="KW-0274">FAD</keyword>
<keyword evidence="2" id="KW-0285">Flavoprotein</keyword>
<dbReference type="AlphaFoldDB" id="A0A364LEK8"/>
<dbReference type="GeneID" id="63799449"/>
<dbReference type="PANTHER" id="PTHR11552:SF210">
    <property type="entry name" value="GLUCOSE-METHANOL-CHOLINE OXIDOREDUCTASE N-TERMINAL DOMAIN-CONTAINING PROTEIN-RELATED"/>
    <property type="match status" value="1"/>
</dbReference>
<evidence type="ECO:0000256" key="1">
    <source>
        <dbReference type="ARBA" id="ARBA00010790"/>
    </source>
</evidence>
<dbReference type="Pfam" id="PF05199">
    <property type="entry name" value="GMC_oxred_C"/>
    <property type="match status" value="1"/>
</dbReference>
<dbReference type="RefSeq" id="XP_040738737.1">
    <property type="nucleotide sequence ID" value="XM_040872843.1"/>
</dbReference>
<dbReference type="InterPro" id="IPR007867">
    <property type="entry name" value="GMC_OxRtase_C"/>
</dbReference>
<evidence type="ECO:0000313" key="5">
    <source>
        <dbReference type="Proteomes" id="UP000249363"/>
    </source>
</evidence>
<dbReference type="InterPro" id="IPR000172">
    <property type="entry name" value="GMC_OxRdtase_N"/>
</dbReference>
<gene>
    <name evidence="4" type="ORF">BHQ10_010235</name>
</gene>
<protein>
    <recommendedName>
        <fullName evidence="3">Glucose-methanol-choline oxidoreductase N-terminal domain-containing protein</fullName>
    </recommendedName>
</protein>
<evidence type="ECO:0000256" key="2">
    <source>
        <dbReference type="PIRSR" id="PIRSR000137-2"/>
    </source>
</evidence>
<dbReference type="SUPFAM" id="SSF51905">
    <property type="entry name" value="FAD/NAD(P)-binding domain"/>
    <property type="match status" value="1"/>
</dbReference>
<dbReference type="OrthoDB" id="269227at2759"/>
<dbReference type="GO" id="GO:0050660">
    <property type="term" value="F:flavin adenine dinucleotide binding"/>
    <property type="evidence" value="ECO:0007669"/>
    <property type="project" value="InterPro"/>
</dbReference>
<sequence length="596" mass="64584">MDADIVIVGGGTAGLVLANRLTENEKIRVLVLEAGTDRLNDPRIMVPGLAPATYEDNDFDWNFISTPQEQLNGRQLLVTKGRTLGGSSAINMGMIVWPSKIGLNAWAKLGNPGWGWDDLVPYVRKFHTGSAPSDKVRQFFNGMQFDEKDQGIDGPVKVSFGEEYMPFHSAWFDTLKNLGYPQNGDPINGQGTGPFVTPGAIDPVTHTRSHAGAAYLTEAVKQRPNLRIFTGALVEKIVFKKESDGPAIATAVQVQQGEESYEVRINKEVILAAGATQTPQILELSGIGDVRLLNKHGIDVVVENPNVGENLQDHGIVSFGYEVADGTPSGDMARDPQVAAAAMAAYQKDGSGPLGMVGLVSAFLPCPDFSAKERQKLVDSIDPQNVSPALAKQYEALKEIIKDPEEPTAQYILAPFQLLPREGPSGKGIFGMSHPGLFISLVSLLSYPLARGSVHIKSANPKDFPVIDEGILRHKVDLELHARHSIFMEKIAETEPLASMLKKGGDRLHTPERLTDLNKAEEACKELVLSMYHVSGSCAMLPREDGGVVDTKLRVYGTSNVRVVDASIFPLEPRGNIQATVFAVAEKAADIVKEDH</sequence>
<dbReference type="SUPFAM" id="SSF54373">
    <property type="entry name" value="FAD-linked reductases, C-terminal domain"/>
    <property type="match status" value="1"/>
</dbReference>